<proteinExistence type="predicted"/>
<evidence type="ECO:0000313" key="2">
    <source>
        <dbReference type="EMBL" id="MFC4755979.1"/>
    </source>
</evidence>
<dbReference type="RefSeq" id="WP_344995771.1">
    <property type="nucleotide sequence ID" value="NZ_BAABCD010000053.1"/>
</dbReference>
<protein>
    <submittedName>
        <fullName evidence="2">Uncharacterized protein</fullName>
    </submittedName>
</protein>
<dbReference type="Proteomes" id="UP001595836">
    <property type="component" value="Unassembled WGS sequence"/>
</dbReference>
<feature type="transmembrane region" description="Helical" evidence="1">
    <location>
        <begin position="37"/>
        <end position="55"/>
    </location>
</feature>
<keyword evidence="3" id="KW-1185">Reference proteome</keyword>
<keyword evidence="1" id="KW-0812">Transmembrane</keyword>
<gene>
    <name evidence="2" type="ORF">ACFO7U_14500</name>
</gene>
<organism evidence="2 3">
    <name type="scientific">Dietzia aurantiaca</name>
    <dbReference type="NCBI Taxonomy" id="983873"/>
    <lineage>
        <taxon>Bacteria</taxon>
        <taxon>Bacillati</taxon>
        <taxon>Actinomycetota</taxon>
        <taxon>Actinomycetes</taxon>
        <taxon>Mycobacteriales</taxon>
        <taxon>Dietziaceae</taxon>
        <taxon>Dietzia</taxon>
    </lineage>
</organism>
<feature type="transmembrane region" description="Helical" evidence="1">
    <location>
        <begin position="67"/>
        <end position="87"/>
    </location>
</feature>
<evidence type="ECO:0000313" key="3">
    <source>
        <dbReference type="Proteomes" id="UP001595836"/>
    </source>
</evidence>
<sequence>MGYWICPWLNVLLIDQFIRRKSDVSAVTHQRSLSYKWGLFSIAFAVIGSACIWALQVVDAARLPSGISYEALGLLVGFYLAGAVYAFGLKKMIKEREAAALAESGQ</sequence>
<evidence type="ECO:0000256" key="1">
    <source>
        <dbReference type="SAM" id="Phobius"/>
    </source>
</evidence>
<accession>A0ABV9PU73</accession>
<keyword evidence="1" id="KW-1133">Transmembrane helix</keyword>
<keyword evidence="1" id="KW-0472">Membrane</keyword>
<comment type="caution">
    <text evidence="2">The sequence shown here is derived from an EMBL/GenBank/DDBJ whole genome shotgun (WGS) entry which is preliminary data.</text>
</comment>
<name>A0ABV9PU73_9ACTN</name>
<dbReference type="EMBL" id="JBHSHP010000056">
    <property type="protein sequence ID" value="MFC4755979.1"/>
    <property type="molecule type" value="Genomic_DNA"/>
</dbReference>
<reference evidence="3" key="1">
    <citation type="journal article" date="2019" name="Int. J. Syst. Evol. Microbiol.">
        <title>The Global Catalogue of Microorganisms (GCM) 10K type strain sequencing project: providing services to taxonomists for standard genome sequencing and annotation.</title>
        <authorList>
            <consortium name="The Broad Institute Genomics Platform"/>
            <consortium name="The Broad Institute Genome Sequencing Center for Infectious Disease"/>
            <person name="Wu L."/>
            <person name="Ma J."/>
        </authorList>
    </citation>
    <scope>NUCLEOTIDE SEQUENCE [LARGE SCALE GENOMIC DNA]</scope>
    <source>
        <strain evidence="3">JCM 11882</strain>
    </source>
</reference>